<proteinExistence type="predicted"/>
<keyword evidence="2" id="KW-0812">Transmembrane</keyword>
<evidence type="ECO:0000256" key="2">
    <source>
        <dbReference type="SAM" id="Phobius"/>
    </source>
</evidence>
<dbReference type="AlphaFoldDB" id="A0A5C7IG26"/>
<feature type="transmembrane region" description="Helical" evidence="2">
    <location>
        <begin position="619"/>
        <end position="640"/>
    </location>
</feature>
<feature type="region of interest" description="Disordered" evidence="1">
    <location>
        <begin position="292"/>
        <end position="323"/>
    </location>
</feature>
<dbReference type="EMBL" id="VAHF01000002">
    <property type="protein sequence ID" value="TXG68267.1"/>
    <property type="molecule type" value="Genomic_DNA"/>
</dbReference>
<organism evidence="4 5">
    <name type="scientific">Acer yangbiense</name>
    <dbReference type="NCBI Taxonomy" id="1000413"/>
    <lineage>
        <taxon>Eukaryota</taxon>
        <taxon>Viridiplantae</taxon>
        <taxon>Streptophyta</taxon>
        <taxon>Embryophyta</taxon>
        <taxon>Tracheophyta</taxon>
        <taxon>Spermatophyta</taxon>
        <taxon>Magnoliopsida</taxon>
        <taxon>eudicotyledons</taxon>
        <taxon>Gunneridae</taxon>
        <taxon>Pentapetalae</taxon>
        <taxon>rosids</taxon>
        <taxon>malvids</taxon>
        <taxon>Sapindales</taxon>
        <taxon>Sapindaceae</taxon>
        <taxon>Hippocastanoideae</taxon>
        <taxon>Acereae</taxon>
        <taxon>Acer</taxon>
    </lineage>
</organism>
<evidence type="ECO:0000256" key="1">
    <source>
        <dbReference type="SAM" id="MobiDB-lite"/>
    </source>
</evidence>
<keyword evidence="2" id="KW-1133">Transmembrane helix</keyword>
<dbReference type="Pfam" id="PF13968">
    <property type="entry name" value="DUF4220"/>
    <property type="match status" value="1"/>
</dbReference>
<feature type="transmembrane region" description="Helical" evidence="2">
    <location>
        <begin position="588"/>
        <end position="607"/>
    </location>
</feature>
<evidence type="ECO:0000313" key="5">
    <source>
        <dbReference type="Proteomes" id="UP000323000"/>
    </source>
</evidence>
<accession>A0A5C7IG26</accession>
<sequence length="1235" mass="140029">MIRVSVGSGFFNIKISGASFPVDFSWPEKLLGLQAVDTQSCSNFCPNLERQDVAVQPLFVSHGAKEMVRSDDIIKQVSDGKGEVLGLTHQIKNIEDNDSRFLGLVKAPALNSLHVLEKIAGGPGVKDRKQLIDCNKLTNVCSQFQNSNKKGNDSRKVESLAINSTYSKLRKDKGNSRVNSSRDGIEKSAKVGDVSFVLQDDLSDSSVLLSSRFGKDEILNQVDDGLERKEVGLKVDGPGRALVEWASSKFERTTQSLDLKAQSGGMAVIDPVSSKFIAKVCIARKSVDESEEGLDEVNEEGAGRDAFGSEVGEVGNVGSVHDRPIKSIGRKKNLSVRSHGMITRLSKATDFENENIVPKEMKAFWNLKEEIAKVIKAGRVLGLNFNGREKDMVEEIVRRIKAGTFGSDSLPCCCRAFTVTSLRRMAAARTARAWARSSLSSSEPKKKGLVGDWMLRDTMAILCLWLGLRTSSIFSDSLPLQEPNPVTNNISVTTKPTNPSRPSHHQIELHKPSLMLMEISGEIYGFQRLGLINDVSSSRFQRLGFWVPTISVFEENLVVSSLLYSTNKRTVLELIPPRWRTLWKEWDLRLAVLISLFFHIILSILGNRRKYSRKLWIRISVWSAYTAAESVTIFALGIISNNLSYKLEHRGNVGRLDTNIELATVWAQFLFLHLGGPDSITAYVLEDNELWLRQLLGLVSQTCGAIYVILLSWTDEGSRLQILSIMMFTVGFIKYGERTWVLRVASYQMHRKSVQLESLDHFNEGRYRRGGDDVNELMKPGYNINRLEGYIVKIDKCPRDDVPVSIDSSGFNNYSIFDEKTFVLVNRFLSVTKHVFVDAAISSSYKDTVQTFFRNISMEDAFQLNEIQIGMIYDLHYTKAPLLHSRKGLCLRVITFFLTCCSLVFFSANFLDHKAEYSKIDLCITFLLLVVAVLLEIYSALVLIFSDRFALWLIKHNKTSTFRTLNSFRLVKSPRWSNTMSQYTLIRGTRKTKPLLSCGQFLKIGTLKCHEWNAQVTKDLKEMIFRYFKEKSEELPTAGKIPFTALPTTTIVTNQEEEQAGTSIWEQYEYKIIIWSIATEILYYIDRKKITPCFLPKLKAINRISRYMLYLLVKNPSMISAEIGLMVVSFEDLTNETMGNHHYYYDTSKAQACKEFLERFLDIQAHDENQNRLLIHNAMKLVKELQESTARNQELRRGGEFITLVWLLMAYFGLTDHFQIPSLPRHPILNRLIAK</sequence>
<keyword evidence="5" id="KW-1185">Reference proteome</keyword>
<evidence type="ECO:0000313" key="4">
    <source>
        <dbReference type="EMBL" id="TXG68267.1"/>
    </source>
</evidence>
<feature type="transmembrane region" description="Helical" evidence="2">
    <location>
        <begin position="889"/>
        <end position="911"/>
    </location>
</feature>
<reference evidence="5" key="1">
    <citation type="journal article" date="2019" name="Gigascience">
        <title>De novo genome assembly of the endangered Acer yangbiense, a plant species with extremely small populations endemic to Yunnan Province, China.</title>
        <authorList>
            <person name="Yang J."/>
            <person name="Wariss H.M."/>
            <person name="Tao L."/>
            <person name="Zhang R."/>
            <person name="Yun Q."/>
            <person name="Hollingsworth P."/>
            <person name="Dao Z."/>
            <person name="Luo G."/>
            <person name="Guo H."/>
            <person name="Ma Y."/>
            <person name="Sun W."/>
        </authorList>
    </citation>
    <scope>NUCLEOTIDE SEQUENCE [LARGE SCALE GENOMIC DNA]</scope>
    <source>
        <strain evidence="5">cv. Malutang</strain>
    </source>
</reference>
<protein>
    <recommendedName>
        <fullName evidence="3">DUF4220 domain-containing protein</fullName>
    </recommendedName>
</protein>
<keyword evidence="2" id="KW-0472">Membrane</keyword>
<dbReference type="Proteomes" id="UP000323000">
    <property type="component" value="Chromosome 2"/>
</dbReference>
<evidence type="ECO:0000259" key="3">
    <source>
        <dbReference type="Pfam" id="PF13968"/>
    </source>
</evidence>
<feature type="domain" description="DUF4220" evidence="3">
    <location>
        <begin position="622"/>
        <end position="987"/>
    </location>
</feature>
<name>A0A5C7IG26_9ROSI</name>
<feature type="compositionally biased region" description="Low complexity" evidence="1">
    <location>
        <begin position="308"/>
        <end position="319"/>
    </location>
</feature>
<comment type="caution">
    <text evidence="4">The sequence shown here is derived from an EMBL/GenBank/DDBJ whole genome shotgun (WGS) entry which is preliminary data.</text>
</comment>
<gene>
    <name evidence="4" type="ORF">EZV62_003202</name>
</gene>
<dbReference type="PANTHER" id="PTHR31325">
    <property type="entry name" value="OS01G0798800 PROTEIN-RELATED"/>
    <property type="match status" value="1"/>
</dbReference>
<dbReference type="OrthoDB" id="1689146at2759"/>
<dbReference type="InterPro" id="IPR025315">
    <property type="entry name" value="DUF4220"/>
</dbReference>
<feature type="transmembrane region" description="Helical" evidence="2">
    <location>
        <begin position="923"/>
        <end position="945"/>
    </location>
</feature>
<dbReference type="InterPro" id="IPR007658">
    <property type="entry name" value="DUF594"/>
</dbReference>
<dbReference type="Pfam" id="PF04578">
    <property type="entry name" value="DUF594"/>
    <property type="match status" value="1"/>
</dbReference>